<gene>
    <name evidence="1" type="ORF">SG34_006145</name>
</gene>
<dbReference type="RefSeq" id="WP_152647261.1">
    <property type="nucleotide sequence ID" value="NZ_CP059733.1"/>
</dbReference>
<dbReference type="Proteomes" id="UP000032352">
    <property type="component" value="Chromosome"/>
</dbReference>
<dbReference type="KEGG" id="tvd:SG34_006145"/>
<accession>A0AAE9Z4K3</accession>
<protein>
    <submittedName>
        <fullName evidence="1">Uncharacterized protein</fullName>
    </submittedName>
</protein>
<evidence type="ECO:0000313" key="1">
    <source>
        <dbReference type="EMBL" id="WDE06498.1"/>
    </source>
</evidence>
<sequence length="107" mass="12074">MPAQSNRGFGICNMFLTKKNNIFLEIRQSITPENSVFFCLKNLHFAWIFSLKSAGSSADLRDTKSIKKQEDFLRQFSFSLLVKYYQAKSGGKGIGSKTTGNKKPRLA</sequence>
<name>A0AAE9Z4K3_9GAMM</name>
<keyword evidence="2" id="KW-1185">Reference proteome</keyword>
<dbReference type="AlphaFoldDB" id="A0AAE9Z4K3"/>
<reference evidence="1 2" key="2">
    <citation type="journal article" date="2022" name="Mar. Drugs">
        <title>Bioassay-Guided Fractionation Leads to the Detection of Cholic Acid Generated by the Rare Thalassomonas sp.</title>
        <authorList>
            <person name="Pheiffer F."/>
            <person name="Schneider Y.K."/>
            <person name="Hansen E.H."/>
            <person name="Andersen J.H."/>
            <person name="Isaksson J."/>
            <person name="Busche T."/>
            <person name="R C."/>
            <person name="Kalinowski J."/>
            <person name="Zyl L.V."/>
            <person name="Trindade M."/>
        </authorList>
    </citation>
    <scope>NUCLEOTIDE SEQUENCE [LARGE SCALE GENOMIC DNA]</scope>
    <source>
        <strain evidence="1 2">XOM25</strain>
    </source>
</reference>
<proteinExistence type="predicted"/>
<evidence type="ECO:0000313" key="2">
    <source>
        <dbReference type="Proteomes" id="UP000032352"/>
    </source>
</evidence>
<reference evidence="1 2" key="1">
    <citation type="journal article" date="2015" name="Genome Announc.">
        <title>Draft Genome Sequences of Marine Isolates of Thalassomonas viridans and Thalassomonas actiniarum.</title>
        <authorList>
            <person name="Olonade I."/>
            <person name="van Zyl L.J."/>
            <person name="Trindade M."/>
        </authorList>
    </citation>
    <scope>NUCLEOTIDE SEQUENCE [LARGE SCALE GENOMIC DNA]</scope>
    <source>
        <strain evidence="1 2">XOM25</strain>
    </source>
</reference>
<dbReference type="EMBL" id="CP059733">
    <property type="protein sequence ID" value="WDE06498.1"/>
    <property type="molecule type" value="Genomic_DNA"/>
</dbReference>
<organism evidence="1 2">
    <name type="scientific">Thalassomonas viridans</name>
    <dbReference type="NCBI Taxonomy" id="137584"/>
    <lineage>
        <taxon>Bacteria</taxon>
        <taxon>Pseudomonadati</taxon>
        <taxon>Pseudomonadota</taxon>
        <taxon>Gammaproteobacteria</taxon>
        <taxon>Alteromonadales</taxon>
        <taxon>Colwelliaceae</taxon>
        <taxon>Thalassomonas</taxon>
    </lineage>
</organism>